<name>A0A0W8F0Z0_9ZZZZ</name>
<feature type="transmembrane region" description="Helical" evidence="6">
    <location>
        <begin position="63"/>
        <end position="88"/>
    </location>
</feature>
<feature type="transmembrane region" description="Helical" evidence="6">
    <location>
        <begin position="286"/>
        <end position="310"/>
    </location>
</feature>
<comment type="subcellular location">
    <subcellularLocation>
        <location evidence="1">Membrane</location>
        <topology evidence="1">Multi-pass membrane protein</topology>
    </subcellularLocation>
</comment>
<keyword evidence="5 6" id="KW-0472">Membrane</keyword>
<evidence type="ECO:0000256" key="2">
    <source>
        <dbReference type="ARBA" id="ARBA00009773"/>
    </source>
</evidence>
<dbReference type="InterPro" id="IPR002549">
    <property type="entry name" value="AI-2E-like"/>
</dbReference>
<feature type="transmembrane region" description="Helical" evidence="6">
    <location>
        <begin position="33"/>
        <end position="51"/>
    </location>
</feature>
<evidence type="ECO:0000256" key="4">
    <source>
        <dbReference type="ARBA" id="ARBA00022989"/>
    </source>
</evidence>
<keyword evidence="3 6" id="KW-0812">Transmembrane</keyword>
<accession>A0A0W8F0Z0</accession>
<dbReference type="Pfam" id="PF01594">
    <property type="entry name" value="AI-2E_transport"/>
    <property type="match status" value="1"/>
</dbReference>
<reference evidence="7" key="1">
    <citation type="journal article" date="2015" name="Proc. Natl. Acad. Sci. U.S.A.">
        <title>Networks of energetic and metabolic interactions define dynamics in microbial communities.</title>
        <authorList>
            <person name="Embree M."/>
            <person name="Liu J.K."/>
            <person name="Al-Bassam M.M."/>
            <person name="Zengler K."/>
        </authorList>
    </citation>
    <scope>NUCLEOTIDE SEQUENCE</scope>
</reference>
<feature type="transmembrane region" description="Helical" evidence="6">
    <location>
        <begin position="245"/>
        <end position="266"/>
    </location>
</feature>
<dbReference type="AlphaFoldDB" id="A0A0W8F0Z0"/>
<dbReference type="GO" id="GO:0016020">
    <property type="term" value="C:membrane"/>
    <property type="evidence" value="ECO:0007669"/>
    <property type="project" value="UniProtKB-SubCell"/>
</dbReference>
<feature type="transmembrane region" description="Helical" evidence="6">
    <location>
        <begin position="12"/>
        <end position="27"/>
    </location>
</feature>
<comment type="similarity">
    <text evidence="2">Belongs to the autoinducer-2 exporter (AI-2E) (TC 2.A.86) family.</text>
</comment>
<evidence type="ECO:0000256" key="3">
    <source>
        <dbReference type="ARBA" id="ARBA00022692"/>
    </source>
</evidence>
<feature type="transmembrane region" description="Helical" evidence="6">
    <location>
        <begin position="135"/>
        <end position="158"/>
    </location>
</feature>
<gene>
    <name evidence="7" type="ORF">ASZ90_015834</name>
</gene>
<sequence>MQLTSFSGEPGRFVLITAGVIIILAGMKAGSSFIAPLLLSVFLAILFSILLRWFEEKGLSHRLALVLVFLIFIAIIAGFFVLIAGLLYQIVGQIPAYLNNIEEQVPAFRIPALSGWVDLPEESVAGSLAGIANPILAEVSSLLGSMVFVVLATLFLIAESRAFTGKIQEILQDRPAVLARVNLFGERIVRYLVVKTEVNLATGVGAGLVVAAVGVEYAVFWGFLAFVMAYIPYVGFWLAIIPPMILAYTGYGPGAALILLLGAGAIDVLVEDVIFPQVAGRQLALSPFIVLVSLFFWGFILGPFGLLLAVPLTMAMQMVSGFWEETRWLGVLIGPPDPPPG</sequence>
<evidence type="ECO:0000313" key="7">
    <source>
        <dbReference type="EMBL" id="KUG14533.1"/>
    </source>
</evidence>
<evidence type="ECO:0000256" key="5">
    <source>
        <dbReference type="ARBA" id="ARBA00023136"/>
    </source>
</evidence>
<dbReference type="PANTHER" id="PTHR21716">
    <property type="entry name" value="TRANSMEMBRANE PROTEIN"/>
    <property type="match status" value="1"/>
</dbReference>
<keyword evidence="4 6" id="KW-1133">Transmembrane helix</keyword>
<dbReference type="EMBL" id="LNQE01001647">
    <property type="protein sequence ID" value="KUG14533.1"/>
    <property type="molecule type" value="Genomic_DNA"/>
</dbReference>
<dbReference type="PANTHER" id="PTHR21716:SF64">
    <property type="entry name" value="AI-2 TRANSPORT PROTEIN TQSA"/>
    <property type="match status" value="1"/>
</dbReference>
<evidence type="ECO:0000256" key="1">
    <source>
        <dbReference type="ARBA" id="ARBA00004141"/>
    </source>
</evidence>
<dbReference type="GO" id="GO:0055085">
    <property type="term" value="P:transmembrane transport"/>
    <property type="evidence" value="ECO:0007669"/>
    <property type="project" value="TreeGrafter"/>
</dbReference>
<organism evidence="7">
    <name type="scientific">hydrocarbon metagenome</name>
    <dbReference type="NCBI Taxonomy" id="938273"/>
    <lineage>
        <taxon>unclassified sequences</taxon>
        <taxon>metagenomes</taxon>
        <taxon>ecological metagenomes</taxon>
    </lineage>
</organism>
<proteinExistence type="inferred from homology"/>
<feature type="transmembrane region" description="Helical" evidence="6">
    <location>
        <begin position="219"/>
        <end position="238"/>
    </location>
</feature>
<feature type="transmembrane region" description="Helical" evidence="6">
    <location>
        <begin position="192"/>
        <end position="213"/>
    </location>
</feature>
<comment type="caution">
    <text evidence="7">The sequence shown here is derived from an EMBL/GenBank/DDBJ whole genome shotgun (WGS) entry which is preliminary data.</text>
</comment>
<evidence type="ECO:0000256" key="6">
    <source>
        <dbReference type="SAM" id="Phobius"/>
    </source>
</evidence>
<protein>
    <submittedName>
        <fullName evidence="7">Putative transport protein</fullName>
    </submittedName>
</protein>